<keyword evidence="3" id="KW-1185">Reference proteome</keyword>
<dbReference type="EMBL" id="HG938353">
    <property type="protein sequence ID" value="CDN48432.1"/>
    <property type="molecule type" value="Genomic_DNA"/>
</dbReference>
<name>A0A068SQ63_NEOGA</name>
<proteinExistence type="inferred from homology"/>
<evidence type="ECO:0000256" key="1">
    <source>
        <dbReference type="HAMAP-Rule" id="MF_00775"/>
    </source>
</evidence>
<protein>
    <recommendedName>
        <fullName evidence="1">UPF0311 protein RG540_CH22640</fullName>
    </recommendedName>
</protein>
<dbReference type="GeneID" id="24259355"/>
<dbReference type="PANTHER" id="PTHR37315:SF1">
    <property type="entry name" value="UPF0311 PROTEIN BLR7842"/>
    <property type="match status" value="1"/>
</dbReference>
<evidence type="ECO:0000313" key="3">
    <source>
        <dbReference type="Proteomes" id="UP000028181"/>
    </source>
</evidence>
<dbReference type="AlphaFoldDB" id="A0A068SQ63"/>
<gene>
    <name evidence="2" type="ORF">RG540_CH22640</name>
</gene>
<dbReference type="HAMAP" id="MF_00775">
    <property type="entry name" value="UPF0311"/>
    <property type="match status" value="1"/>
</dbReference>
<dbReference type="OrthoDB" id="5294829at2"/>
<dbReference type="PANTHER" id="PTHR37315">
    <property type="entry name" value="UPF0311 PROTEIN BLR7842"/>
    <property type="match status" value="1"/>
</dbReference>
<dbReference type="KEGG" id="ngg:RG540_CH22640"/>
<dbReference type="Pfam" id="PF11578">
    <property type="entry name" value="DUF3237"/>
    <property type="match status" value="1"/>
</dbReference>
<dbReference type="PATRIC" id="fig|1028800.3.peg.2292"/>
<dbReference type="eggNOG" id="ENOG5032SS8">
    <property type="taxonomic scope" value="Bacteria"/>
</dbReference>
<dbReference type="RefSeq" id="WP_038587774.1">
    <property type="nucleotide sequence ID" value="NZ_HG938353.1"/>
</dbReference>
<sequence length="152" mass="16735">MQAPGLRQLCEIRAELGAPIEKGGGPGGRWRIIPIIGGVVEGERLSGRVLNLGADWQSVYDAGYAELDTRYVIETHDGAMIDIRNFGFRHGPPEVLARLAAGEMVDPALYYMRTTPRLQTGDPRYAWLNHTIFIGTGERLASAVRISVFEVL</sequence>
<dbReference type="Proteomes" id="UP000028181">
    <property type="component" value="Chromosome I"/>
</dbReference>
<reference evidence="3" key="1">
    <citation type="journal article" date="2014" name="BMC Genomics">
        <title>Genome sequencing of two Neorhizobium galegae strains reveals a noeT gene responsible for the unusual acetylation of the nodulation factors.</title>
        <authorList>
            <person name="Osterman J."/>
            <person name="Marsh J."/>
            <person name="Laine P.K."/>
            <person name="Zeng Z."/>
            <person name="Alatalo E."/>
            <person name="Sullivan J.T."/>
            <person name="Young J.P."/>
            <person name="Thomas-Oates J."/>
            <person name="Paulin L."/>
            <person name="Lindstrom K."/>
        </authorList>
    </citation>
    <scope>NUCLEOTIDE SEQUENCE [LARGE SCALE GENOMIC DNA]</scope>
    <source>
        <strain evidence="3">HAMBI 540</strain>
    </source>
</reference>
<dbReference type="Gene3D" id="2.40.160.20">
    <property type="match status" value="1"/>
</dbReference>
<dbReference type="InterPro" id="IPR020915">
    <property type="entry name" value="UPF0311"/>
</dbReference>
<evidence type="ECO:0000313" key="2">
    <source>
        <dbReference type="EMBL" id="CDN48432.1"/>
    </source>
</evidence>
<organism evidence="2 3">
    <name type="scientific">Neorhizobium galegae bv. orientalis str. HAMBI 540</name>
    <dbReference type="NCBI Taxonomy" id="1028800"/>
    <lineage>
        <taxon>Bacteria</taxon>
        <taxon>Pseudomonadati</taxon>
        <taxon>Pseudomonadota</taxon>
        <taxon>Alphaproteobacteria</taxon>
        <taxon>Hyphomicrobiales</taxon>
        <taxon>Rhizobiaceae</taxon>
        <taxon>Rhizobium/Agrobacterium group</taxon>
        <taxon>Neorhizobium</taxon>
    </lineage>
</organism>
<dbReference type="HOGENOM" id="CLU_096872_4_3_5"/>
<accession>A0A068SQ63</accession>
<comment type="similarity">
    <text evidence="1">Belongs to the UPF0311 family.</text>
</comment>